<feature type="compositionally biased region" description="Basic and acidic residues" evidence="1">
    <location>
        <begin position="85"/>
        <end position="106"/>
    </location>
</feature>
<evidence type="ECO:0000256" key="1">
    <source>
        <dbReference type="SAM" id="MobiDB-lite"/>
    </source>
</evidence>
<dbReference type="AlphaFoldDB" id="F2PRL9"/>
<protein>
    <submittedName>
        <fullName evidence="2">Uncharacterized protein</fullName>
    </submittedName>
</protein>
<feature type="region of interest" description="Disordered" evidence="1">
    <location>
        <begin position="124"/>
        <end position="156"/>
    </location>
</feature>
<reference evidence="3" key="1">
    <citation type="journal article" date="2012" name="MBio">
        <title>Comparative genome analysis of Trichophyton rubrum and related dermatophytes reveals candidate genes involved in infection.</title>
        <authorList>
            <person name="Martinez D.A."/>
            <person name="Oliver B.G."/>
            <person name="Graeser Y."/>
            <person name="Goldberg J.M."/>
            <person name="Li W."/>
            <person name="Martinez-Rossi N.M."/>
            <person name="Monod M."/>
            <person name="Shelest E."/>
            <person name="Barton R.C."/>
            <person name="Birch E."/>
            <person name="Brakhage A.A."/>
            <person name="Chen Z."/>
            <person name="Gurr S.J."/>
            <person name="Heiman D."/>
            <person name="Heitman J."/>
            <person name="Kosti I."/>
            <person name="Rossi A."/>
            <person name="Saif S."/>
            <person name="Samalova M."/>
            <person name="Saunders C.W."/>
            <person name="Shea T."/>
            <person name="Summerbell R.C."/>
            <person name="Xu J."/>
            <person name="Young S."/>
            <person name="Zeng Q."/>
            <person name="Birren B.W."/>
            <person name="Cuomo C.A."/>
            <person name="White T.C."/>
        </authorList>
    </citation>
    <scope>NUCLEOTIDE SEQUENCE [LARGE SCALE GENOMIC DNA]</scope>
    <source>
        <strain evidence="3">ATCC MYA-4606 / CBS 127.97</strain>
    </source>
</reference>
<dbReference type="HOGENOM" id="CLU_1687979_0_0_1"/>
<dbReference type="EMBL" id="DS995734">
    <property type="protein sequence ID" value="EGE04537.1"/>
    <property type="molecule type" value="Genomic_DNA"/>
</dbReference>
<evidence type="ECO:0000313" key="2">
    <source>
        <dbReference type="EMBL" id="EGE04537.1"/>
    </source>
</evidence>
<name>F2PRL9_TRIEC</name>
<accession>F2PRL9</accession>
<gene>
    <name evidence="2" type="ORF">TEQG_03408</name>
</gene>
<dbReference type="Proteomes" id="UP000009169">
    <property type="component" value="Unassembled WGS sequence"/>
</dbReference>
<dbReference type="OrthoDB" id="10550468at2759"/>
<evidence type="ECO:0000313" key="3">
    <source>
        <dbReference type="Proteomes" id="UP000009169"/>
    </source>
</evidence>
<dbReference type="VEuPathDB" id="FungiDB:TEQG_03408"/>
<sequence>MSNRDGGILETVEIPESLPLVCLPAVPLTGDTIGRLPPLCSKIPADVIPGATLASILIESDDDETGVKDSPGAIDCIYTKPLPDRRALESRAGPYDKDEEDQRIKGEPLPSLVAAVVSATCLSAPTAREVDDNEGDGDSNYTDSEGEDTAATTASK</sequence>
<feature type="region of interest" description="Disordered" evidence="1">
    <location>
        <begin position="85"/>
        <end position="109"/>
    </location>
</feature>
<organism evidence="2 3">
    <name type="scientific">Trichophyton equinum (strain ATCC MYA-4606 / CBS 127.97)</name>
    <name type="common">Horse ringworm fungus</name>
    <dbReference type="NCBI Taxonomy" id="559882"/>
    <lineage>
        <taxon>Eukaryota</taxon>
        <taxon>Fungi</taxon>
        <taxon>Dikarya</taxon>
        <taxon>Ascomycota</taxon>
        <taxon>Pezizomycotina</taxon>
        <taxon>Eurotiomycetes</taxon>
        <taxon>Eurotiomycetidae</taxon>
        <taxon>Onygenales</taxon>
        <taxon>Arthrodermataceae</taxon>
        <taxon>Trichophyton</taxon>
    </lineage>
</organism>
<keyword evidence="3" id="KW-1185">Reference proteome</keyword>
<proteinExistence type="predicted"/>